<comment type="subcellular location">
    <subcellularLocation>
        <location evidence="3">Cytoplasm</location>
    </subcellularLocation>
</comment>
<dbReference type="InterPro" id="IPR001977">
    <property type="entry name" value="Depp_CoAkinase"/>
</dbReference>
<evidence type="ECO:0000256" key="4">
    <source>
        <dbReference type="NCBIfam" id="TIGR00152"/>
    </source>
</evidence>
<keyword evidence="1 3" id="KW-0547">Nucleotide-binding</keyword>
<evidence type="ECO:0000256" key="2">
    <source>
        <dbReference type="ARBA" id="ARBA00022840"/>
    </source>
</evidence>
<dbReference type="PROSITE" id="PS51219">
    <property type="entry name" value="DPCK"/>
    <property type="match status" value="1"/>
</dbReference>
<comment type="similarity">
    <text evidence="3">Belongs to the CoaE family.</text>
</comment>
<dbReference type="InterPro" id="IPR027417">
    <property type="entry name" value="P-loop_NTPase"/>
</dbReference>
<evidence type="ECO:0000256" key="3">
    <source>
        <dbReference type="HAMAP-Rule" id="MF_00376"/>
    </source>
</evidence>
<keyword evidence="2 3" id="KW-0067">ATP-binding</keyword>
<gene>
    <name evidence="3" type="primary">coaE</name>
    <name evidence="5" type="ORF">IAB00_06825</name>
</gene>
<dbReference type="PANTHER" id="PTHR10695">
    <property type="entry name" value="DEPHOSPHO-COA KINASE-RELATED"/>
    <property type="match status" value="1"/>
</dbReference>
<keyword evidence="3" id="KW-0173">Coenzyme A biosynthesis</keyword>
<dbReference type="Pfam" id="PF01121">
    <property type="entry name" value="CoaE"/>
    <property type="match status" value="1"/>
</dbReference>
<dbReference type="CDD" id="cd02022">
    <property type="entry name" value="DPCK"/>
    <property type="match status" value="1"/>
</dbReference>
<accession>A0A9D1HKN4</accession>
<comment type="pathway">
    <text evidence="3">Cofactor biosynthesis; coenzyme A biosynthesis; CoA from (R)-pantothenate: step 5/5.</text>
</comment>
<dbReference type="GO" id="GO:0004140">
    <property type="term" value="F:dephospho-CoA kinase activity"/>
    <property type="evidence" value="ECO:0007669"/>
    <property type="project" value="UniProtKB-UniRule"/>
</dbReference>
<comment type="function">
    <text evidence="3">Catalyzes the phosphorylation of the 3'-hydroxyl group of dephosphocoenzyme A to form coenzyme A.</text>
</comment>
<dbReference type="EC" id="2.7.1.24" evidence="3 4"/>
<keyword evidence="3 5" id="KW-0418">Kinase</keyword>
<keyword evidence="3 5" id="KW-0808">Transferase</keyword>
<dbReference type="GO" id="GO:0005737">
    <property type="term" value="C:cytoplasm"/>
    <property type="evidence" value="ECO:0007669"/>
    <property type="project" value="UniProtKB-SubCell"/>
</dbReference>
<reference evidence="5" key="2">
    <citation type="journal article" date="2021" name="PeerJ">
        <title>Extensive microbial diversity within the chicken gut microbiome revealed by metagenomics and culture.</title>
        <authorList>
            <person name="Gilroy R."/>
            <person name="Ravi A."/>
            <person name="Getino M."/>
            <person name="Pursley I."/>
            <person name="Horton D.L."/>
            <person name="Alikhan N.F."/>
            <person name="Baker D."/>
            <person name="Gharbi K."/>
            <person name="Hall N."/>
            <person name="Watson M."/>
            <person name="Adriaenssens E.M."/>
            <person name="Foster-Nyarko E."/>
            <person name="Jarju S."/>
            <person name="Secka A."/>
            <person name="Antonio M."/>
            <person name="Oren A."/>
            <person name="Chaudhuri R.R."/>
            <person name="La Ragione R."/>
            <person name="Hildebrand F."/>
            <person name="Pallen M.J."/>
        </authorList>
    </citation>
    <scope>NUCLEOTIDE SEQUENCE</scope>
    <source>
        <strain evidence="5">2830</strain>
    </source>
</reference>
<dbReference type="Gene3D" id="3.40.50.300">
    <property type="entry name" value="P-loop containing nucleotide triphosphate hydrolases"/>
    <property type="match status" value="1"/>
</dbReference>
<dbReference type="Proteomes" id="UP000824124">
    <property type="component" value="Unassembled WGS sequence"/>
</dbReference>
<protein>
    <recommendedName>
        <fullName evidence="3 4">Dephospho-CoA kinase</fullName>
        <ecNumber evidence="3 4">2.7.1.24</ecNumber>
    </recommendedName>
    <alternativeName>
        <fullName evidence="3">Dephosphocoenzyme A kinase</fullName>
    </alternativeName>
</protein>
<name>A0A9D1HKN4_9FIRM</name>
<dbReference type="AlphaFoldDB" id="A0A9D1HKN4"/>
<keyword evidence="3" id="KW-0963">Cytoplasm</keyword>
<sequence length="199" mass="22356">MTVIGLTGNIGSGKTTVGRLLNEEKGCLCLNADEFGRLVAQPEGEAYPKLQKAFGSAYFMPDGQLNRPKMAELVFHNKDKLAMLNSIIHPAVLLRLKRAISEIAARDMEQIVVVEAALLIEANYLDILDQLWLVWADDAVRLKRVMARDGISAAQAQARMDNQMPQAEKAKYARYILHNNGSIKDLKRELEDVWQDFCR</sequence>
<dbReference type="EMBL" id="DVMH01000033">
    <property type="protein sequence ID" value="HIU10932.1"/>
    <property type="molecule type" value="Genomic_DNA"/>
</dbReference>
<dbReference type="SUPFAM" id="SSF52540">
    <property type="entry name" value="P-loop containing nucleoside triphosphate hydrolases"/>
    <property type="match status" value="1"/>
</dbReference>
<organism evidence="5 6">
    <name type="scientific">Candidatus Avidehalobacter gallistercoris</name>
    <dbReference type="NCBI Taxonomy" id="2840694"/>
    <lineage>
        <taxon>Bacteria</taxon>
        <taxon>Bacillati</taxon>
        <taxon>Bacillota</taxon>
        <taxon>Clostridia</taxon>
        <taxon>Eubacteriales</taxon>
        <taxon>Peptococcaceae</taxon>
        <taxon>Peptococcaceae incertae sedis</taxon>
        <taxon>Candidatus Avidehalobacter</taxon>
    </lineage>
</organism>
<feature type="binding site" evidence="3">
    <location>
        <begin position="11"/>
        <end position="16"/>
    </location>
    <ligand>
        <name>ATP</name>
        <dbReference type="ChEBI" id="CHEBI:30616"/>
    </ligand>
</feature>
<dbReference type="NCBIfam" id="TIGR00152">
    <property type="entry name" value="dephospho-CoA kinase"/>
    <property type="match status" value="1"/>
</dbReference>
<reference evidence="5" key="1">
    <citation type="submission" date="2020-10" db="EMBL/GenBank/DDBJ databases">
        <authorList>
            <person name="Gilroy R."/>
        </authorList>
    </citation>
    <scope>NUCLEOTIDE SEQUENCE</scope>
    <source>
        <strain evidence="5">2830</strain>
    </source>
</reference>
<comment type="catalytic activity">
    <reaction evidence="3">
        <text>3'-dephospho-CoA + ATP = ADP + CoA + H(+)</text>
        <dbReference type="Rhea" id="RHEA:18245"/>
        <dbReference type="ChEBI" id="CHEBI:15378"/>
        <dbReference type="ChEBI" id="CHEBI:30616"/>
        <dbReference type="ChEBI" id="CHEBI:57287"/>
        <dbReference type="ChEBI" id="CHEBI:57328"/>
        <dbReference type="ChEBI" id="CHEBI:456216"/>
        <dbReference type="EC" id="2.7.1.24"/>
    </reaction>
</comment>
<comment type="caution">
    <text evidence="5">The sequence shown here is derived from an EMBL/GenBank/DDBJ whole genome shotgun (WGS) entry which is preliminary data.</text>
</comment>
<evidence type="ECO:0000313" key="5">
    <source>
        <dbReference type="EMBL" id="HIU10932.1"/>
    </source>
</evidence>
<dbReference type="PANTHER" id="PTHR10695:SF46">
    <property type="entry name" value="BIFUNCTIONAL COENZYME A SYNTHASE-RELATED"/>
    <property type="match status" value="1"/>
</dbReference>
<dbReference type="GO" id="GO:0015937">
    <property type="term" value="P:coenzyme A biosynthetic process"/>
    <property type="evidence" value="ECO:0007669"/>
    <property type="project" value="UniProtKB-UniRule"/>
</dbReference>
<evidence type="ECO:0000256" key="1">
    <source>
        <dbReference type="ARBA" id="ARBA00022741"/>
    </source>
</evidence>
<dbReference type="GO" id="GO:0005524">
    <property type="term" value="F:ATP binding"/>
    <property type="evidence" value="ECO:0007669"/>
    <property type="project" value="UniProtKB-UniRule"/>
</dbReference>
<evidence type="ECO:0000313" key="6">
    <source>
        <dbReference type="Proteomes" id="UP000824124"/>
    </source>
</evidence>
<proteinExistence type="inferred from homology"/>
<dbReference type="HAMAP" id="MF_00376">
    <property type="entry name" value="Dephospho_CoA_kinase"/>
    <property type="match status" value="1"/>
</dbReference>